<reference evidence="2" key="1">
    <citation type="journal article" date="2020" name="Nat. Commun.">
        <title>Large-scale genome sequencing of mycorrhizal fungi provides insights into the early evolution of symbiotic traits.</title>
        <authorList>
            <person name="Miyauchi S."/>
            <person name="Kiss E."/>
            <person name="Kuo A."/>
            <person name="Drula E."/>
            <person name="Kohler A."/>
            <person name="Sanchez-Garcia M."/>
            <person name="Morin E."/>
            <person name="Andreopoulos B."/>
            <person name="Barry K.W."/>
            <person name="Bonito G."/>
            <person name="Buee M."/>
            <person name="Carver A."/>
            <person name="Chen C."/>
            <person name="Cichocki N."/>
            <person name="Clum A."/>
            <person name="Culley D."/>
            <person name="Crous P.W."/>
            <person name="Fauchery L."/>
            <person name="Girlanda M."/>
            <person name="Hayes R.D."/>
            <person name="Keri Z."/>
            <person name="LaButti K."/>
            <person name="Lipzen A."/>
            <person name="Lombard V."/>
            <person name="Magnuson J."/>
            <person name="Maillard F."/>
            <person name="Murat C."/>
            <person name="Nolan M."/>
            <person name="Ohm R.A."/>
            <person name="Pangilinan J."/>
            <person name="Pereira M.F."/>
            <person name="Perotto S."/>
            <person name="Peter M."/>
            <person name="Pfister S."/>
            <person name="Riley R."/>
            <person name="Sitrit Y."/>
            <person name="Stielow J.B."/>
            <person name="Szollosi G."/>
            <person name="Zifcakova L."/>
            <person name="Stursova M."/>
            <person name="Spatafora J.W."/>
            <person name="Tedersoo L."/>
            <person name="Vaario L.M."/>
            <person name="Yamada A."/>
            <person name="Yan M."/>
            <person name="Wang P."/>
            <person name="Xu J."/>
            <person name="Bruns T."/>
            <person name="Baldrian P."/>
            <person name="Vilgalys R."/>
            <person name="Dunand C."/>
            <person name="Henrissat B."/>
            <person name="Grigoriev I.V."/>
            <person name="Hibbett D."/>
            <person name="Nagy L.G."/>
            <person name="Martin F.M."/>
        </authorList>
    </citation>
    <scope>NUCLEOTIDE SEQUENCE</scope>
    <source>
        <strain evidence="2">UH-Tt-Lm1</strain>
    </source>
</reference>
<feature type="region of interest" description="Disordered" evidence="1">
    <location>
        <begin position="30"/>
        <end position="54"/>
    </location>
</feature>
<sequence>GRGIRWLVTLCGSIQQLVMENDRRLLGVSDEEDEDNEETPRPPQDPQELAQRRDRDWRSFQALTKLIPGLKQKISERSESLRTHYYTHLISGANSARSDDHSRAKPKIAEWINARPGVTEAQRLTLSIRDGRGLQHDLTGRLLCPIRYDWDDLSVRAKVRDELDGYSASSDYWIRCLYEGEEGDLRDVEKGFLRSQLLVKASTPPLSLGPLKF</sequence>
<dbReference type="Pfam" id="PF20414">
    <property type="entry name" value="DUF6698"/>
    <property type="match status" value="1"/>
</dbReference>
<dbReference type="AlphaFoldDB" id="A0A9P6HBX9"/>
<dbReference type="OrthoDB" id="2662502at2759"/>
<reference evidence="2" key="2">
    <citation type="submission" date="2020-11" db="EMBL/GenBank/DDBJ databases">
        <authorList>
            <consortium name="DOE Joint Genome Institute"/>
            <person name="Kuo A."/>
            <person name="Miyauchi S."/>
            <person name="Kiss E."/>
            <person name="Drula E."/>
            <person name="Kohler A."/>
            <person name="Sanchez-Garcia M."/>
            <person name="Andreopoulos B."/>
            <person name="Barry K.W."/>
            <person name="Bonito G."/>
            <person name="Buee M."/>
            <person name="Carver A."/>
            <person name="Chen C."/>
            <person name="Cichocki N."/>
            <person name="Clum A."/>
            <person name="Culley D."/>
            <person name="Crous P.W."/>
            <person name="Fauchery L."/>
            <person name="Girlanda M."/>
            <person name="Hayes R."/>
            <person name="Keri Z."/>
            <person name="Labutti K."/>
            <person name="Lipzen A."/>
            <person name="Lombard V."/>
            <person name="Magnuson J."/>
            <person name="Maillard F."/>
            <person name="Morin E."/>
            <person name="Murat C."/>
            <person name="Nolan M."/>
            <person name="Ohm R."/>
            <person name="Pangilinan J."/>
            <person name="Pereira M."/>
            <person name="Perotto S."/>
            <person name="Peter M."/>
            <person name="Riley R."/>
            <person name="Sitrit Y."/>
            <person name="Stielow B."/>
            <person name="Szollosi G."/>
            <person name="Zifcakova L."/>
            <person name="Stursova M."/>
            <person name="Spatafora J.W."/>
            <person name="Tedersoo L."/>
            <person name="Vaario L.-M."/>
            <person name="Yamada A."/>
            <person name="Yan M."/>
            <person name="Wang P."/>
            <person name="Xu J."/>
            <person name="Bruns T."/>
            <person name="Baldrian P."/>
            <person name="Vilgalys R."/>
            <person name="Henrissat B."/>
            <person name="Grigoriev I.V."/>
            <person name="Hibbett D."/>
            <person name="Nagy L.G."/>
            <person name="Martin F.M."/>
        </authorList>
    </citation>
    <scope>NUCLEOTIDE SEQUENCE</scope>
    <source>
        <strain evidence="2">UH-Tt-Lm1</strain>
    </source>
</reference>
<evidence type="ECO:0000256" key="1">
    <source>
        <dbReference type="SAM" id="MobiDB-lite"/>
    </source>
</evidence>
<dbReference type="EMBL" id="WIUZ02000009">
    <property type="protein sequence ID" value="KAF9783664.1"/>
    <property type="molecule type" value="Genomic_DNA"/>
</dbReference>
<dbReference type="InterPro" id="IPR046521">
    <property type="entry name" value="DUF6698"/>
</dbReference>
<feature type="non-terminal residue" evidence="2">
    <location>
        <position position="213"/>
    </location>
</feature>
<accession>A0A9P6HBX9</accession>
<dbReference type="Proteomes" id="UP000736335">
    <property type="component" value="Unassembled WGS sequence"/>
</dbReference>
<name>A0A9P6HBX9_9AGAM</name>
<evidence type="ECO:0000313" key="3">
    <source>
        <dbReference type="Proteomes" id="UP000736335"/>
    </source>
</evidence>
<gene>
    <name evidence="2" type="ORF">BJ322DRAFT_1007579</name>
</gene>
<evidence type="ECO:0000313" key="2">
    <source>
        <dbReference type="EMBL" id="KAF9783664.1"/>
    </source>
</evidence>
<comment type="caution">
    <text evidence="2">The sequence shown here is derived from an EMBL/GenBank/DDBJ whole genome shotgun (WGS) entry which is preliminary data.</text>
</comment>
<protein>
    <submittedName>
        <fullName evidence="2">Uncharacterized protein</fullName>
    </submittedName>
</protein>
<keyword evidence="3" id="KW-1185">Reference proteome</keyword>
<organism evidence="2 3">
    <name type="scientific">Thelephora terrestris</name>
    <dbReference type="NCBI Taxonomy" id="56493"/>
    <lineage>
        <taxon>Eukaryota</taxon>
        <taxon>Fungi</taxon>
        <taxon>Dikarya</taxon>
        <taxon>Basidiomycota</taxon>
        <taxon>Agaricomycotina</taxon>
        <taxon>Agaricomycetes</taxon>
        <taxon>Thelephorales</taxon>
        <taxon>Thelephoraceae</taxon>
        <taxon>Thelephora</taxon>
    </lineage>
</organism>
<proteinExistence type="predicted"/>